<accession>A0A366S6P6</accession>
<dbReference type="Proteomes" id="UP000253153">
    <property type="component" value="Unassembled WGS sequence"/>
</dbReference>
<dbReference type="GeneID" id="41992295"/>
<dbReference type="EMBL" id="QKXC01000058">
    <property type="protein sequence ID" value="RBR24360.1"/>
    <property type="molecule type" value="Genomic_DNA"/>
</dbReference>
<comment type="caution">
    <text evidence="2">The sequence shown here is derived from an EMBL/GenBank/DDBJ whole genome shotgun (WGS) entry which is preliminary data.</text>
</comment>
<sequence length="132" mass="12915">MCLFNLFSKNKDQDDDLPPPKPTNVGKRTSEATSRLQNSRFSSDASAREEAAEKDKFAYGTGYSPGSASLGVGGPHGGLYGGVNGGVYSGVSGGPNGGVNGGVYGGVSGTASGGGLAPGGMGTSPGGGYGYL</sequence>
<protein>
    <submittedName>
        <fullName evidence="2">Uncharacterized protein</fullName>
    </submittedName>
</protein>
<feature type="region of interest" description="Disordered" evidence="1">
    <location>
        <begin position="1"/>
        <end position="53"/>
    </location>
</feature>
<feature type="region of interest" description="Disordered" evidence="1">
    <location>
        <begin position="91"/>
        <end position="132"/>
    </location>
</feature>
<name>A0A366S6P6_9HYPO</name>
<reference evidence="2 3" key="1">
    <citation type="submission" date="2018-06" db="EMBL/GenBank/DDBJ databases">
        <title>Fusarium incarnatum-equiseti species complex species 28.</title>
        <authorList>
            <person name="Gardiner D.M."/>
        </authorList>
    </citation>
    <scope>NUCLEOTIDE SEQUENCE [LARGE SCALE GENOMIC DNA]</scope>
    <source>
        <strain evidence="2 3">FIESC_28</strain>
    </source>
</reference>
<gene>
    <name evidence="2" type="ORF">FIESC28_02850</name>
</gene>
<evidence type="ECO:0000256" key="1">
    <source>
        <dbReference type="SAM" id="MobiDB-lite"/>
    </source>
</evidence>
<proteinExistence type="predicted"/>
<keyword evidence="3" id="KW-1185">Reference proteome</keyword>
<dbReference type="RefSeq" id="XP_031018951.1">
    <property type="nucleotide sequence ID" value="XM_031156999.1"/>
</dbReference>
<evidence type="ECO:0000313" key="2">
    <source>
        <dbReference type="EMBL" id="RBR24360.1"/>
    </source>
</evidence>
<organism evidence="2 3">
    <name type="scientific">Fusarium coffeatum</name>
    <dbReference type="NCBI Taxonomy" id="231269"/>
    <lineage>
        <taxon>Eukaryota</taxon>
        <taxon>Fungi</taxon>
        <taxon>Dikarya</taxon>
        <taxon>Ascomycota</taxon>
        <taxon>Pezizomycotina</taxon>
        <taxon>Sordariomycetes</taxon>
        <taxon>Hypocreomycetidae</taxon>
        <taxon>Hypocreales</taxon>
        <taxon>Nectriaceae</taxon>
        <taxon>Fusarium</taxon>
        <taxon>Fusarium incarnatum-equiseti species complex</taxon>
    </lineage>
</organism>
<dbReference type="AlphaFoldDB" id="A0A366S6P6"/>
<evidence type="ECO:0000313" key="3">
    <source>
        <dbReference type="Proteomes" id="UP000253153"/>
    </source>
</evidence>